<dbReference type="AlphaFoldDB" id="A0A0C2D069"/>
<feature type="transmembrane region" description="Helical" evidence="1">
    <location>
        <begin position="31"/>
        <end position="51"/>
    </location>
</feature>
<dbReference type="Proteomes" id="UP000031599">
    <property type="component" value="Unassembled WGS sequence"/>
</dbReference>
<feature type="transmembrane region" description="Helical" evidence="1">
    <location>
        <begin position="111"/>
        <end position="131"/>
    </location>
</feature>
<feature type="transmembrane region" description="Helical" evidence="1">
    <location>
        <begin position="586"/>
        <end position="605"/>
    </location>
</feature>
<feature type="transmembrane region" description="Helical" evidence="1">
    <location>
        <begin position="502"/>
        <end position="525"/>
    </location>
</feature>
<feature type="transmembrane region" description="Helical" evidence="1">
    <location>
        <begin position="137"/>
        <end position="153"/>
    </location>
</feature>
<feature type="transmembrane region" description="Helical" evidence="1">
    <location>
        <begin position="400"/>
        <end position="421"/>
    </location>
</feature>
<feature type="transmembrane region" description="Helical" evidence="1">
    <location>
        <begin position="375"/>
        <end position="394"/>
    </location>
</feature>
<evidence type="ECO:0008006" key="4">
    <source>
        <dbReference type="Google" id="ProtNLM"/>
    </source>
</evidence>
<accession>A0A0C2D069</accession>
<keyword evidence="1" id="KW-1133">Transmembrane helix</keyword>
<feature type="transmembrane region" description="Helical" evidence="1">
    <location>
        <begin position="58"/>
        <end position="77"/>
    </location>
</feature>
<evidence type="ECO:0000256" key="1">
    <source>
        <dbReference type="SAM" id="Phobius"/>
    </source>
</evidence>
<feature type="transmembrane region" description="Helical" evidence="1">
    <location>
        <begin position="301"/>
        <end position="319"/>
    </location>
</feature>
<comment type="caution">
    <text evidence="2">The sequence shown here is derived from an EMBL/GenBank/DDBJ whole genome shotgun (WGS) entry which is preliminary data.</text>
</comment>
<feature type="transmembrane region" description="Helical" evidence="1">
    <location>
        <begin position="245"/>
        <end position="264"/>
    </location>
</feature>
<feature type="transmembrane region" description="Helical" evidence="1">
    <location>
        <begin position="83"/>
        <end position="104"/>
    </location>
</feature>
<feature type="transmembrane region" description="Helical" evidence="1">
    <location>
        <begin position="219"/>
        <end position="239"/>
    </location>
</feature>
<gene>
    <name evidence="2" type="ORF">DB30_04250</name>
</gene>
<proteinExistence type="predicted"/>
<dbReference type="PANTHER" id="PTHR38434">
    <property type="entry name" value="BLL2549 PROTEIN"/>
    <property type="match status" value="1"/>
</dbReference>
<keyword evidence="1" id="KW-0472">Membrane</keyword>
<feature type="transmembrane region" description="Helical" evidence="1">
    <location>
        <begin position="428"/>
        <end position="448"/>
    </location>
</feature>
<feature type="transmembrane region" description="Helical" evidence="1">
    <location>
        <begin position="276"/>
        <end position="295"/>
    </location>
</feature>
<feature type="transmembrane region" description="Helical" evidence="1">
    <location>
        <begin position="347"/>
        <end position="363"/>
    </location>
</feature>
<feature type="transmembrane region" description="Helical" evidence="1">
    <location>
        <begin position="189"/>
        <end position="207"/>
    </location>
</feature>
<keyword evidence="1" id="KW-0812">Transmembrane</keyword>
<feature type="transmembrane region" description="Helical" evidence="1">
    <location>
        <begin position="324"/>
        <end position="341"/>
    </location>
</feature>
<dbReference type="PANTHER" id="PTHR38434:SF1">
    <property type="entry name" value="BLL2549 PROTEIN"/>
    <property type="match status" value="1"/>
</dbReference>
<evidence type="ECO:0000313" key="3">
    <source>
        <dbReference type="Proteomes" id="UP000031599"/>
    </source>
</evidence>
<feature type="transmembrane region" description="Helical" evidence="1">
    <location>
        <begin position="460"/>
        <end position="482"/>
    </location>
</feature>
<feature type="transmembrane region" description="Helical" evidence="1">
    <location>
        <begin position="562"/>
        <end position="580"/>
    </location>
</feature>
<dbReference type="InterPro" id="IPR019286">
    <property type="entry name" value="DUF2339_TM"/>
</dbReference>
<dbReference type="EMBL" id="JMCC02000034">
    <property type="protein sequence ID" value="KIG16631.1"/>
    <property type="molecule type" value="Genomic_DNA"/>
</dbReference>
<feature type="transmembrane region" description="Helical" evidence="1">
    <location>
        <begin position="531"/>
        <end position="550"/>
    </location>
</feature>
<organism evidence="2 3">
    <name type="scientific">Enhygromyxa salina</name>
    <dbReference type="NCBI Taxonomy" id="215803"/>
    <lineage>
        <taxon>Bacteria</taxon>
        <taxon>Pseudomonadati</taxon>
        <taxon>Myxococcota</taxon>
        <taxon>Polyangia</taxon>
        <taxon>Nannocystales</taxon>
        <taxon>Nannocystaceae</taxon>
        <taxon>Enhygromyxa</taxon>
    </lineage>
</organism>
<dbReference type="Pfam" id="PF10101">
    <property type="entry name" value="DUF2339"/>
    <property type="match status" value="1"/>
</dbReference>
<sequence length="615" mass="63798">MLAATGGAALLLGLVSFVVYAIEQEWLSPGVRFAGAALLSALLTVAAWPLARKRYESVAGAVGGAGLGGWFAAWLLARHTHELVSGPQVFVALGVGAAACLLIADRLRLRLMAVLATLAACATPVLVANVGGHLVELMIYQLVVVGVLMFVDWRRSWPELPTIALVATWMLGGRWAAMNLGPDNGDVFMLWSVVLLVASAASGWRLLQASVDAADQLHAQARLIVAGILSWAAATAAFSQTPKTLALATLCLGGWHVVLAVLLLRRADAAEGSTVSRVFIGFAWVQAMVAGPLLVGDAALVSWWIGMSVVAVALPWSVLRPLRIAMILLPSLAAVIAAVDLHEPPALPLGLFAAAVPLGASLWSRDRSDDAVKNASPNVVLWTAAMVGWTGVVVELGPKAPHVALLWALVPVVVLGGWVCARLTRHGVWLATAGLGVGLIGALVAIAGCEAEGLFKAEQAGPQALLVVALLTLAGLGGALIWRVIQAKQLERLEDDAEAGPLGILVALSLGLSLALVTSVVMDVVGAGPGFAQLCYTLCIAATSLVLLVAGLRLRQGSWRHLALAGFAFAAVKIVGFDLADADVVWRALGFAGIGVILIAGAYAYSRAQRSMTPS</sequence>
<name>A0A0C2D069_9BACT</name>
<reference evidence="2 3" key="1">
    <citation type="submission" date="2014-12" db="EMBL/GenBank/DDBJ databases">
        <title>Genome assembly of Enhygromyxa salina DSM 15201.</title>
        <authorList>
            <person name="Sharma G."/>
            <person name="Subramanian S."/>
        </authorList>
    </citation>
    <scope>NUCLEOTIDE SEQUENCE [LARGE SCALE GENOMIC DNA]</scope>
    <source>
        <strain evidence="2 3">DSM 15201</strain>
    </source>
</reference>
<protein>
    <recommendedName>
        <fullName evidence="4">DUF2339 domain-containing protein</fullName>
    </recommendedName>
</protein>
<feature type="transmembrane region" description="Helical" evidence="1">
    <location>
        <begin position="160"/>
        <end position="177"/>
    </location>
</feature>
<evidence type="ECO:0000313" key="2">
    <source>
        <dbReference type="EMBL" id="KIG16631.1"/>
    </source>
</evidence>